<evidence type="ECO:0000256" key="11">
    <source>
        <dbReference type="ARBA" id="ARBA00022759"/>
    </source>
</evidence>
<sequence length="214" mass="22899">MEELRLFPEQELSLCHFEKLAQRRGFRAVAGVDEAGRGPLAGPVVAAAVILPPDFALDGLTDSKKLSDPQRRAFYPLIRAQALAVGVGTASAAEIDQHNILQATLRAMQRAVARLAVPADYLLIDGITPLPTAIAQQTLKQGDSRSLSVAAASVVAKVVRDRIMASLDRSYPGYGLAGHKGYGSRAHLEAIARLGPSPQHRRSFRGVREHVGAP</sequence>
<evidence type="ECO:0000256" key="15">
    <source>
        <dbReference type="PROSITE-ProRule" id="PRU01319"/>
    </source>
</evidence>
<evidence type="ECO:0000256" key="8">
    <source>
        <dbReference type="ARBA" id="ARBA00022490"/>
    </source>
</evidence>
<dbReference type="PANTHER" id="PTHR10954">
    <property type="entry name" value="RIBONUCLEASE H2 SUBUNIT A"/>
    <property type="match status" value="1"/>
</dbReference>
<keyword evidence="11 14" id="KW-0255">Endonuclease</keyword>
<dbReference type="EC" id="3.1.26.4" evidence="6 14"/>
<evidence type="ECO:0000256" key="1">
    <source>
        <dbReference type="ARBA" id="ARBA00000077"/>
    </source>
</evidence>
<comment type="similarity">
    <text evidence="5 14 16">Belongs to the RNase HII family.</text>
</comment>
<evidence type="ECO:0000256" key="16">
    <source>
        <dbReference type="RuleBase" id="RU003515"/>
    </source>
</evidence>
<protein>
    <recommendedName>
        <fullName evidence="7 14">Ribonuclease HII</fullName>
        <shortName evidence="14">RNase HII</shortName>
        <ecNumber evidence="6 14">3.1.26.4</ecNumber>
    </recommendedName>
</protein>
<dbReference type="RefSeq" id="WP_260748232.1">
    <property type="nucleotide sequence ID" value="NZ_CP092109.1"/>
</dbReference>
<feature type="binding site" evidence="14 15">
    <location>
        <position position="34"/>
    </location>
    <ligand>
        <name>a divalent metal cation</name>
        <dbReference type="ChEBI" id="CHEBI:60240"/>
    </ligand>
</feature>
<dbReference type="InterPro" id="IPR001352">
    <property type="entry name" value="RNase_HII/HIII"/>
</dbReference>
<dbReference type="InterPro" id="IPR024567">
    <property type="entry name" value="RNase_HII/HIII_dom"/>
</dbReference>
<dbReference type="NCBIfam" id="NF000595">
    <property type="entry name" value="PRK00015.1-3"/>
    <property type="match status" value="1"/>
</dbReference>
<dbReference type="SUPFAM" id="SSF53098">
    <property type="entry name" value="Ribonuclease H-like"/>
    <property type="match status" value="1"/>
</dbReference>
<evidence type="ECO:0000256" key="12">
    <source>
        <dbReference type="ARBA" id="ARBA00022801"/>
    </source>
</evidence>
<feature type="binding site" evidence="14 15">
    <location>
        <position position="125"/>
    </location>
    <ligand>
        <name>a divalent metal cation</name>
        <dbReference type="ChEBI" id="CHEBI:60240"/>
    </ligand>
</feature>
<keyword evidence="8 14" id="KW-0963">Cytoplasm</keyword>
<evidence type="ECO:0000256" key="13">
    <source>
        <dbReference type="ARBA" id="ARBA00023211"/>
    </source>
</evidence>
<keyword evidence="9 14" id="KW-0540">Nuclease</keyword>
<name>A0ABY5ZPR9_9BACT</name>
<gene>
    <name evidence="14" type="primary">rnhB</name>
    <name evidence="18" type="ORF">L9S41_00435</name>
</gene>
<evidence type="ECO:0000313" key="18">
    <source>
        <dbReference type="EMBL" id="UWZ79880.1"/>
    </source>
</evidence>
<keyword evidence="12 14" id="KW-0378">Hydrolase</keyword>
<proteinExistence type="inferred from homology"/>
<evidence type="ECO:0000256" key="5">
    <source>
        <dbReference type="ARBA" id="ARBA00007383"/>
    </source>
</evidence>
<comment type="cofactor">
    <cofactor evidence="2">
        <name>Mg(2+)</name>
        <dbReference type="ChEBI" id="CHEBI:18420"/>
    </cofactor>
</comment>
<comment type="cofactor">
    <cofactor evidence="14 15">
        <name>Mn(2+)</name>
        <dbReference type="ChEBI" id="CHEBI:29035"/>
    </cofactor>
    <cofactor evidence="14 15">
        <name>Mg(2+)</name>
        <dbReference type="ChEBI" id="CHEBI:18420"/>
    </cofactor>
    <text evidence="14 15">Manganese or magnesium. Binds 1 divalent metal ion per monomer in the absence of substrate. May bind a second metal ion after substrate binding.</text>
</comment>
<dbReference type="GO" id="GO:0004523">
    <property type="term" value="F:RNA-DNA hybrid ribonuclease activity"/>
    <property type="evidence" value="ECO:0007669"/>
    <property type="project" value="UniProtKB-EC"/>
</dbReference>
<dbReference type="Proteomes" id="UP001060414">
    <property type="component" value="Chromosome"/>
</dbReference>
<organism evidence="18 19">
    <name type="scientific">Geoalkalibacter halelectricus</name>
    <dbReference type="NCBI Taxonomy" id="2847045"/>
    <lineage>
        <taxon>Bacteria</taxon>
        <taxon>Pseudomonadati</taxon>
        <taxon>Thermodesulfobacteriota</taxon>
        <taxon>Desulfuromonadia</taxon>
        <taxon>Desulfuromonadales</taxon>
        <taxon>Geoalkalibacteraceae</taxon>
        <taxon>Geoalkalibacter</taxon>
    </lineage>
</organism>
<dbReference type="InterPro" id="IPR012337">
    <property type="entry name" value="RNaseH-like_sf"/>
</dbReference>
<dbReference type="Gene3D" id="3.30.420.10">
    <property type="entry name" value="Ribonuclease H-like superfamily/Ribonuclease H"/>
    <property type="match status" value="1"/>
</dbReference>
<accession>A0ABY5ZPR9</accession>
<keyword evidence="19" id="KW-1185">Reference proteome</keyword>
<evidence type="ECO:0000256" key="7">
    <source>
        <dbReference type="ARBA" id="ARBA00019179"/>
    </source>
</evidence>
<evidence type="ECO:0000256" key="14">
    <source>
        <dbReference type="HAMAP-Rule" id="MF_00052"/>
    </source>
</evidence>
<reference evidence="18" key="1">
    <citation type="journal article" date="2022" name="Environ. Microbiol.">
        <title>Geoalkalibacter halelectricus SAP #1 sp. nov. possessing extracellular electron transfer and mineral#reducing capabilities from a haloalkaline environment.</title>
        <authorList>
            <person name="Yadav S."/>
            <person name="Singh R."/>
            <person name="Sundharam S.S."/>
            <person name="Chaudhary S."/>
            <person name="Krishnamurthi S."/>
            <person name="Patil S.A."/>
        </authorList>
    </citation>
    <scope>NUCLEOTIDE SEQUENCE</scope>
    <source>
        <strain evidence="18">SAP-1</strain>
    </source>
</reference>
<dbReference type="PROSITE" id="PS51975">
    <property type="entry name" value="RNASE_H_2"/>
    <property type="match status" value="1"/>
</dbReference>
<feature type="domain" description="RNase H type-2" evidence="17">
    <location>
        <begin position="27"/>
        <end position="214"/>
    </location>
</feature>
<dbReference type="InterPro" id="IPR036397">
    <property type="entry name" value="RNaseH_sf"/>
</dbReference>
<evidence type="ECO:0000256" key="3">
    <source>
        <dbReference type="ARBA" id="ARBA00004065"/>
    </source>
</evidence>
<evidence type="ECO:0000256" key="2">
    <source>
        <dbReference type="ARBA" id="ARBA00001946"/>
    </source>
</evidence>
<dbReference type="EMBL" id="CP092109">
    <property type="protein sequence ID" value="UWZ79880.1"/>
    <property type="molecule type" value="Genomic_DNA"/>
</dbReference>
<evidence type="ECO:0000313" key="19">
    <source>
        <dbReference type="Proteomes" id="UP001060414"/>
    </source>
</evidence>
<keyword evidence="10 14" id="KW-0479">Metal-binding</keyword>
<dbReference type="Pfam" id="PF01351">
    <property type="entry name" value="RNase_HII"/>
    <property type="match status" value="1"/>
</dbReference>
<dbReference type="HAMAP" id="MF_00052_B">
    <property type="entry name" value="RNase_HII_B"/>
    <property type="match status" value="1"/>
</dbReference>
<comment type="subcellular location">
    <subcellularLocation>
        <location evidence="4 14">Cytoplasm</location>
    </subcellularLocation>
</comment>
<evidence type="ECO:0000256" key="9">
    <source>
        <dbReference type="ARBA" id="ARBA00022722"/>
    </source>
</evidence>
<evidence type="ECO:0000256" key="6">
    <source>
        <dbReference type="ARBA" id="ARBA00012180"/>
    </source>
</evidence>
<evidence type="ECO:0000259" key="17">
    <source>
        <dbReference type="PROSITE" id="PS51975"/>
    </source>
</evidence>
<keyword evidence="13 14" id="KW-0464">Manganese</keyword>
<comment type="catalytic activity">
    <reaction evidence="1 14 15 16">
        <text>Endonucleolytic cleavage to 5'-phosphomonoester.</text>
        <dbReference type="EC" id="3.1.26.4"/>
    </reaction>
</comment>
<feature type="binding site" evidence="14 15">
    <location>
        <position position="33"/>
    </location>
    <ligand>
        <name>a divalent metal cation</name>
        <dbReference type="ChEBI" id="CHEBI:60240"/>
    </ligand>
</feature>
<evidence type="ECO:0000256" key="4">
    <source>
        <dbReference type="ARBA" id="ARBA00004496"/>
    </source>
</evidence>
<evidence type="ECO:0000256" key="10">
    <source>
        <dbReference type="ARBA" id="ARBA00022723"/>
    </source>
</evidence>
<dbReference type="NCBIfam" id="NF000594">
    <property type="entry name" value="PRK00015.1-1"/>
    <property type="match status" value="1"/>
</dbReference>
<dbReference type="InterPro" id="IPR022898">
    <property type="entry name" value="RNase_HII"/>
</dbReference>
<dbReference type="PANTHER" id="PTHR10954:SF18">
    <property type="entry name" value="RIBONUCLEASE HII"/>
    <property type="match status" value="1"/>
</dbReference>
<dbReference type="CDD" id="cd07182">
    <property type="entry name" value="RNase_HII_bacteria_HII_like"/>
    <property type="match status" value="1"/>
</dbReference>
<comment type="function">
    <text evidence="3 14 16">Endonuclease that specifically degrades the RNA of RNA-DNA hybrids.</text>
</comment>